<reference evidence="3" key="1">
    <citation type="submission" date="2022-03" db="EMBL/GenBank/DDBJ databases">
        <authorList>
            <person name="Legras J.-L."/>
            <person name="Devillers H."/>
            <person name="Grondin C."/>
        </authorList>
    </citation>
    <scope>NUCLEOTIDE SEQUENCE</scope>
    <source>
        <strain evidence="3">CLIB 1423</strain>
    </source>
</reference>
<dbReference type="AlphaFoldDB" id="A0A9P0QLR8"/>
<evidence type="ECO:0000256" key="2">
    <source>
        <dbReference type="SAM" id="Phobius"/>
    </source>
</evidence>
<keyword evidence="4" id="KW-1185">Reference proteome</keyword>
<evidence type="ECO:0000313" key="3">
    <source>
        <dbReference type="EMBL" id="CAH2350978.1"/>
    </source>
</evidence>
<proteinExistence type="predicted"/>
<evidence type="ECO:0008006" key="5">
    <source>
        <dbReference type="Google" id="ProtNLM"/>
    </source>
</evidence>
<organism evidence="3 4">
    <name type="scientific">[Candida] railenensis</name>
    <dbReference type="NCBI Taxonomy" id="45579"/>
    <lineage>
        <taxon>Eukaryota</taxon>
        <taxon>Fungi</taxon>
        <taxon>Dikarya</taxon>
        <taxon>Ascomycota</taxon>
        <taxon>Saccharomycotina</taxon>
        <taxon>Pichiomycetes</taxon>
        <taxon>Debaryomycetaceae</taxon>
        <taxon>Kurtzmaniella</taxon>
    </lineage>
</organism>
<dbReference type="InterPro" id="IPR020999">
    <property type="entry name" value="Chitin_synth_reg_RCR"/>
</dbReference>
<evidence type="ECO:0000313" key="4">
    <source>
        <dbReference type="Proteomes" id="UP000837801"/>
    </source>
</evidence>
<feature type="compositionally biased region" description="Polar residues" evidence="1">
    <location>
        <begin position="64"/>
        <end position="73"/>
    </location>
</feature>
<keyword evidence="2" id="KW-0472">Membrane</keyword>
<dbReference type="OrthoDB" id="4088875at2759"/>
<dbReference type="Pfam" id="PF12273">
    <property type="entry name" value="RCR"/>
    <property type="match status" value="1"/>
</dbReference>
<feature type="transmembrane region" description="Helical" evidence="2">
    <location>
        <begin position="20"/>
        <end position="40"/>
    </location>
</feature>
<dbReference type="EMBL" id="CAKXYY010000002">
    <property type="protein sequence ID" value="CAH2350978.1"/>
    <property type="molecule type" value="Genomic_DNA"/>
</dbReference>
<gene>
    <name evidence="3" type="ORF">CLIB1423_02S09516</name>
</gene>
<feature type="compositionally biased region" description="Basic and acidic residues" evidence="1">
    <location>
        <begin position="191"/>
        <end position="209"/>
    </location>
</feature>
<protein>
    <recommendedName>
        <fullName evidence="5">Protein RCR2</fullName>
    </recommendedName>
</protein>
<feature type="region of interest" description="Disordered" evidence="1">
    <location>
        <begin position="62"/>
        <end position="81"/>
    </location>
</feature>
<dbReference type="Proteomes" id="UP000837801">
    <property type="component" value="Unassembled WGS sequence"/>
</dbReference>
<keyword evidence="2" id="KW-0812">Transmembrane</keyword>
<evidence type="ECO:0000256" key="1">
    <source>
        <dbReference type="SAM" id="MobiDB-lite"/>
    </source>
</evidence>
<keyword evidence="2" id="KW-1133">Transmembrane helix</keyword>
<feature type="region of interest" description="Disordered" evidence="1">
    <location>
        <begin position="137"/>
        <end position="224"/>
    </location>
</feature>
<comment type="caution">
    <text evidence="3">The sequence shown here is derived from an EMBL/GenBank/DDBJ whole genome shotgun (WGS) entry which is preliminary data.</text>
</comment>
<accession>A0A9P0QLR8</accession>
<name>A0A9P0QLR8_9ASCO</name>
<dbReference type="GO" id="GO:0016192">
    <property type="term" value="P:vesicle-mediated transport"/>
    <property type="evidence" value="ECO:0007669"/>
    <property type="project" value="TreeGrafter"/>
</dbReference>
<dbReference type="PANTHER" id="PTHR28187:SF1">
    <property type="entry name" value="PROTEIN RCR1-RELATED"/>
    <property type="match status" value="1"/>
</dbReference>
<sequence length="224" mass="24250">MAALKARDSYGDGWTSSGGARWAFFAIFIVFIIVVVFGTLRANKKRTRAGVQPIYGTRWMTPPSYLQSQNQQGHRNRDPETSAYVPTYTAEATDNIDMGYYDAQGEFHPAKKSSISGPTFTGFGSTGLDVDGEVQQPEAAHRRNTSTTDGIPITSVPPPASGNNVGGVAFTNDIAPPAGPPPGISDSETNYDTHQDHQDHPLYNDEDFLRPVGIPPRSTTKTSE</sequence>
<dbReference type="PANTHER" id="PTHR28187">
    <property type="entry name" value="PROTEIN RCR1-RELATED"/>
    <property type="match status" value="1"/>
</dbReference>